<feature type="compositionally biased region" description="Polar residues" evidence="7">
    <location>
        <begin position="76"/>
        <end position="98"/>
    </location>
</feature>
<accession>A0A6A5BU02</accession>
<feature type="compositionally biased region" description="Polar residues" evidence="7">
    <location>
        <begin position="676"/>
        <end position="691"/>
    </location>
</feature>
<dbReference type="InterPro" id="IPR011009">
    <property type="entry name" value="Kinase-like_dom_sf"/>
</dbReference>
<dbReference type="Gene3D" id="1.10.510.10">
    <property type="entry name" value="Transferase(Phosphotransferase) domain 1"/>
    <property type="match status" value="1"/>
</dbReference>
<name>A0A6A5BU02_NAEFO</name>
<feature type="binding site" evidence="6">
    <location>
        <position position="182"/>
    </location>
    <ligand>
        <name>ATP</name>
        <dbReference type="ChEBI" id="CHEBI:30616"/>
    </ligand>
</feature>
<dbReference type="GO" id="GO:0007165">
    <property type="term" value="P:signal transduction"/>
    <property type="evidence" value="ECO:0007669"/>
    <property type="project" value="TreeGrafter"/>
</dbReference>
<evidence type="ECO:0000313" key="10">
    <source>
        <dbReference type="Proteomes" id="UP000444721"/>
    </source>
</evidence>
<feature type="region of interest" description="Disordered" evidence="7">
    <location>
        <begin position="1"/>
        <end position="117"/>
    </location>
</feature>
<evidence type="ECO:0000256" key="3">
    <source>
        <dbReference type="ARBA" id="ARBA00022741"/>
    </source>
</evidence>
<feature type="region of interest" description="Disordered" evidence="7">
    <location>
        <begin position="610"/>
        <end position="702"/>
    </location>
</feature>
<keyword evidence="1" id="KW-0723">Serine/threonine-protein kinase</keyword>
<evidence type="ECO:0000256" key="6">
    <source>
        <dbReference type="PROSITE-ProRule" id="PRU10141"/>
    </source>
</evidence>
<feature type="compositionally biased region" description="Basic and acidic residues" evidence="7">
    <location>
        <begin position="693"/>
        <end position="702"/>
    </location>
</feature>
<dbReference type="PROSITE" id="PS50011">
    <property type="entry name" value="PROTEIN_KINASE_DOM"/>
    <property type="match status" value="1"/>
</dbReference>
<keyword evidence="4" id="KW-0418">Kinase</keyword>
<dbReference type="SMART" id="SM00220">
    <property type="entry name" value="S_TKc"/>
    <property type="match status" value="1"/>
</dbReference>
<feature type="compositionally biased region" description="Low complexity" evidence="7">
    <location>
        <begin position="25"/>
        <end position="34"/>
    </location>
</feature>
<gene>
    <name evidence="9" type="ORF">FDP41_004298</name>
</gene>
<evidence type="ECO:0000256" key="1">
    <source>
        <dbReference type="ARBA" id="ARBA00022527"/>
    </source>
</evidence>
<comment type="caution">
    <text evidence="9">The sequence shown here is derived from an EMBL/GenBank/DDBJ whole genome shotgun (WGS) entry which is preliminary data.</text>
</comment>
<evidence type="ECO:0000256" key="4">
    <source>
        <dbReference type="ARBA" id="ARBA00022777"/>
    </source>
</evidence>
<sequence>MISSHHHHHHHHQQQQQPYTEEQNHSNNNYNNNSPRKLSHFASSPNPSTSSSNASSLSSPSPLSSTVMMNPHSHHSLPSTQYIMSSPRQQPQYPVMTTSSSYVNSSSGNTAPSTLNTTAHMGRTLSSTSIASDDLNEITYGQRQKAGKQVKQYILGEVLGEGAFGKVREAIDSNTLKRVAIKIIKRDKLRRIKNGETLLKNEINIMRKLKSHKNIVKLIEVIHVDGGAAMGHMSTSISSSTASRMSISNIFGNQTAVPPATSSVENKSNSTPCQQPPTPSIGSSAHSSKKARTYMVLEFAGAGSLQQLMNSQPNNRLPVNEVWHYFRQLIEGLEYMHSLGIIHRDIKPANLMITPDRVLKISDFGTAIELDHFSPSDECTQSFGTPHFQSPQIANGLKQFSGKKLDIWACGVTLYVLVVGKQPFHDDGNIMNLYEQIAVGKYEIPDWVEPDLKALIKGMMTVDEDERWSIEQIKSCEWFNTTRYLDSFSDRNSIDSHHSIGRDSSASSKRDSSGSVKMGTSAGSSRKSLVDRWKSFTLLPYLAKAVDTEANASPPSARKPSTTDSSVVERTSSNVSSHSAAAGAASSNVGSVPHKSMNLSDYATLQQGGSNIDSMSIDDTNDSFDHNNTKEQMSDDDASNVHGDGDILSLKLTSPNSKDKTSTKNKRTSTKPSLAVKSSNTPNEGGANTTASEEEKKKCIIM</sequence>
<dbReference type="Pfam" id="PF00069">
    <property type="entry name" value="Pkinase"/>
    <property type="match status" value="2"/>
</dbReference>
<dbReference type="PROSITE" id="PS00107">
    <property type="entry name" value="PROTEIN_KINASE_ATP"/>
    <property type="match status" value="1"/>
</dbReference>
<feature type="region of interest" description="Disordered" evidence="7">
    <location>
        <begin position="258"/>
        <end position="287"/>
    </location>
</feature>
<feature type="compositionally biased region" description="Basic and acidic residues" evidence="7">
    <location>
        <begin position="623"/>
        <end position="633"/>
    </location>
</feature>
<keyword evidence="5 6" id="KW-0067">ATP-binding</keyword>
<dbReference type="RefSeq" id="XP_044561112.1">
    <property type="nucleotide sequence ID" value="XM_044707696.1"/>
</dbReference>
<evidence type="ECO:0000256" key="5">
    <source>
        <dbReference type="ARBA" id="ARBA00022840"/>
    </source>
</evidence>
<feature type="compositionally biased region" description="Polar residues" evidence="7">
    <location>
        <begin position="258"/>
        <end position="273"/>
    </location>
</feature>
<keyword evidence="2" id="KW-0808">Transferase</keyword>
<keyword evidence="10" id="KW-1185">Reference proteome</keyword>
<dbReference type="InterPro" id="IPR000719">
    <property type="entry name" value="Prot_kinase_dom"/>
</dbReference>
<organism evidence="9 10">
    <name type="scientific">Naegleria fowleri</name>
    <name type="common">Brain eating amoeba</name>
    <dbReference type="NCBI Taxonomy" id="5763"/>
    <lineage>
        <taxon>Eukaryota</taxon>
        <taxon>Discoba</taxon>
        <taxon>Heterolobosea</taxon>
        <taxon>Tetramitia</taxon>
        <taxon>Eutetramitia</taxon>
        <taxon>Vahlkampfiidae</taxon>
        <taxon>Naegleria</taxon>
    </lineage>
</organism>
<dbReference type="Gene3D" id="3.30.200.20">
    <property type="entry name" value="Phosphorylase Kinase, domain 1"/>
    <property type="match status" value="1"/>
</dbReference>
<dbReference type="EMBL" id="VFQX01000037">
    <property type="protein sequence ID" value="KAF0976399.1"/>
    <property type="molecule type" value="Genomic_DNA"/>
</dbReference>
<dbReference type="InterPro" id="IPR008271">
    <property type="entry name" value="Ser/Thr_kinase_AS"/>
</dbReference>
<feature type="compositionally biased region" description="Polar residues" evidence="7">
    <location>
        <begin position="550"/>
        <end position="571"/>
    </location>
</feature>
<proteinExistence type="predicted"/>
<dbReference type="VEuPathDB" id="AmoebaDB:NfTy_084500"/>
<feature type="compositionally biased region" description="Polar residues" evidence="7">
    <location>
        <begin position="108"/>
        <end position="117"/>
    </location>
</feature>
<evidence type="ECO:0000256" key="7">
    <source>
        <dbReference type="SAM" id="MobiDB-lite"/>
    </source>
</evidence>
<dbReference type="InterPro" id="IPR017441">
    <property type="entry name" value="Protein_kinase_ATP_BS"/>
</dbReference>
<dbReference type="AlphaFoldDB" id="A0A6A5BU02"/>
<keyword evidence="3 6" id="KW-0547">Nucleotide-binding</keyword>
<reference evidence="9 10" key="1">
    <citation type="journal article" date="2019" name="Sci. Rep.">
        <title>Nanopore sequencing improves the draft genome of the human pathogenic amoeba Naegleria fowleri.</title>
        <authorList>
            <person name="Liechti N."/>
            <person name="Schurch N."/>
            <person name="Bruggmann R."/>
            <person name="Wittwer M."/>
        </authorList>
    </citation>
    <scope>NUCLEOTIDE SEQUENCE [LARGE SCALE GENOMIC DNA]</scope>
    <source>
        <strain evidence="9 10">ATCC 30894</strain>
    </source>
</reference>
<dbReference type="VEuPathDB" id="AmoebaDB:NF0065940"/>
<dbReference type="Proteomes" id="UP000444721">
    <property type="component" value="Unassembled WGS sequence"/>
</dbReference>
<dbReference type="PROSITE" id="PS00108">
    <property type="entry name" value="PROTEIN_KINASE_ST"/>
    <property type="match status" value="1"/>
</dbReference>
<dbReference type="PANTHER" id="PTHR43895">
    <property type="entry name" value="CALCIUM/CALMODULIN-DEPENDENT PROTEIN KINASE KINASE-RELATED"/>
    <property type="match status" value="1"/>
</dbReference>
<dbReference type="OrthoDB" id="68483at2759"/>
<dbReference type="PANTHER" id="PTHR43895:SF150">
    <property type="entry name" value="SERINE_THREONINE-PROTEIN KINASE STK11"/>
    <property type="match status" value="1"/>
</dbReference>
<feature type="region of interest" description="Disordered" evidence="7">
    <location>
        <begin position="549"/>
        <end position="593"/>
    </location>
</feature>
<dbReference type="GO" id="GO:0004674">
    <property type="term" value="F:protein serine/threonine kinase activity"/>
    <property type="evidence" value="ECO:0007669"/>
    <property type="project" value="UniProtKB-KW"/>
</dbReference>
<feature type="compositionally biased region" description="Low complexity" evidence="7">
    <location>
        <begin position="572"/>
        <end position="591"/>
    </location>
</feature>
<dbReference type="OMA" id="WHRTSAS"/>
<dbReference type="GO" id="GO:0005524">
    <property type="term" value="F:ATP binding"/>
    <property type="evidence" value="ECO:0007669"/>
    <property type="project" value="UniProtKB-UniRule"/>
</dbReference>
<feature type="region of interest" description="Disordered" evidence="7">
    <location>
        <begin position="496"/>
        <end position="523"/>
    </location>
</feature>
<feature type="compositionally biased region" description="Basic residues" evidence="7">
    <location>
        <begin position="1"/>
        <end position="13"/>
    </location>
</feature>
<dbReference type="VEuPathDB" id="AmoebaDB:FDP41_004298"/>
<evidence type="ECO:0000259" key="8">
    <source>
        <dbReference type="PROSITE" id="PS50011"/>
    </source>
</evidence>
<feature type="compositionally biased region" description="Low complexity" evidence="7">
    <location>
        <begin position="42"/>
        <end position="66"/>
    </location>
</feature>
<feature type="domain" description="Protein kinase" evidence="8">
    <location>
        <begin position="153"/>
        <end position="479"/>
    </location>
</feature>
<dbReference type="SUPFAM" id="SSF56112">
    <property type="entry name" value="Protein kinase-like (PK-like)"/>
    <property type="match status" value="1"/>
</dbReference>
<protein>
    <recommendedName>
        <fullName evidence="8">Protein kinase domain-containing protein</fullName>
    </recommendedName>
</protein>
<evidence type="ECO:0000313" key="9">
    <source>
        <dbReference type="EMBL" id="KAF0976399.1"/>
    </source>
</evidence>
<dbReference type="GeneID" id="68111516"/>
<evidence type="ECO:0000256" key="2">
    <source>
        <dbReference type="ARBA" id="ARBA00022679"/>
    </source>
</evidence>